<dbReference type="PANTHER" id="PTHR45947:SF3">
    <property type="entry name" value="SULFOQUINOVOSYL TRANSFERASE SQD2"/>
    <property type="match status" value="1"/>
</dbReference>
<accession>A0A6N6MCC2</accession>
<comment type="caution">
    <text evidence="2">The sequence shown here is derived from an EMBL/GenBank/DDBJ whole genome shotgun (WGS) entry which is preliminary data.</text>
</comment>
<name>A0A6N6MCC2_9FLAO</name>
<dbReference type="Pfam" id="PF13692">
    <property type="entry name" value="Glyco_trans_1_4"/>
    <property type="match status" value="1"/>
</dbReference>
<dbReference type="InterPro" id="IPR028098">
    <property type="entry name" value="Glyco_trans_4-like_N"/>
</dbReference>
<dbReference type="EMBL" id="WAAT01000044">
    <property type="protein sequence ID" value="KAB1067856.1"/>
    <property type="molecule type" value="Genomic_DNA"/>
</dbReference>
<evidence type="ECO:0000313" key="3">
    <source>
        <dbReference type="Proteomes" id="UP000441333"/>
    </source>
</evidence>
<proteinExistence type="predicted"/>
<evidence type="ECO:0000259" key="1">
    <source>
        <dbReference type="Pfam" id="PF13439"/>
    </source>
</evidence>
<dbReference type="AlphaFoldDB" id="A0A6N6MCC2"/>
<keyword evidence="2" id="KW-0808">Transferase</keyword>
<dbReference type="GO" id="GO:0016757">
    <property type="term" value="F:glycosyltransferase activity"/>
    <property type="evidence" value="ECO:0007669"/>
    <property type="project" value="UniProtKB-ARBA"/>
</dbReference>
<gene>
    <name evidence="2" type="ORF">F6U93_09645</name>
</gene>
<feature type="domain" description="Glycosyltransferase subfamily 4-like N-terminal" evidence="1">
    <location>
        <begin position="15"/>
        <end position="191"/>
    </location>
</feature>
<organism evidence="2 3">
    <name type="scientific">Pseudotamlana haliotis</name>
    <dbReference type="NCBI Taxonomy" id="2614804"/>
    <lineage>
        <taxon>Bacteria</taxon>
        <taxon>Pseudomonadati</taxon>
        <taxon>Bacteroidota</taxon>
        <taxon>Flavobacteriia</taxon>
        <taxon>Flavobacteriales</taxon>
        <taxon>Flavobacteriaceae</taxon>
        <taxon>Pseudotamlana</taxon>
    </lineage>
</organism>
<dbReference type="PANTHER" id="PTHR45947">
    <property type="entry name" value="SULFOQUINOVOSYL TRANSFERASE SQD2"/>
    <property type="match status" value="1"/>
</dbReference>
<dbReference type="RefSeq" id="WP_150939229.1">
    <property type="nucleotide sequence ID" value="NZ_WAAT01000044.1"/>
</dbReference>
<evidence type="ECO:0000313" key="2">
    <source>
        <dbReference type="EMBL" id="KAB1067856.1"/>
    </source>
</evidence>
<sequence>MEIALITNSIYPFVIGGIQKHSYFLAKYFAMNKINVDVYHPTDTNDITLTDYYSEDELNYINFIIVPYPKSRKFPGHYIYNSYLFSKRLYRSVSKTKEPHIIYAQGFTSWYFLKKDPFCKNLISNLHGLEMFQTSINLKNKLEQFLLRLPAHTIIKKSNKQVSLGGKLTTLLLDNGAKKNSIKVLPNAIEANWIQPTSQIETQTPKKKLKLIFIGRYERRKGIEEFHDVIKSTIDNLNYEVEFIGPIPIDKQLIHDQVVYFGTIRDSDFIKQKLTNADVLICPSYSEGMPTVILEAMACGCAIIATDVGAVSLMVSSSNGILLKGLNIKDELQEGIKQITMLKEKSIKELKRNSIVKVKEHFTWDLAIKKTIKEIISERHF</sequence>
<dbReference type="Proteomes" id="UP000441333">
    <property type="component" value="Unassembled WGS sequence"/>
</dbReference>
<dbReference type="Pfam" id="PF13439">
    <property type="entry name" value="Glyco_transf_4"/>
    <property type="match status" value="1"/>
</dbReference>
<reference evidence="2 3" key="1">
    <citation type="submission" date="2019-09" db="EMBL/GenBank/DDBJ databases">
        <authorList>
            <person name="Cao W.R."/>
        </authorList>
    </citation>
    <scope>NUCLEOTIDE SEQUENCE [LARGE SCALE GENOMIC DNA]</scope>
    <source>
        <strain evidence="2 3">B1N29</strain>
    </source>
</reference>
<protein>
    <submittedName>
        <fullName evidence="2">Glycosyltransferase family 4 protein</fullName>
    </submittedName>
</protein>
<dbReference type="SUPFAM" id="SSF53756">
    <property type="entry name" value="UDP-Glycosyltransferase/glycogen phosphorylase"/>
    <property type="match status" value="1"/>
</dbReference>
<dbReference type="InterPro" id="IPR050194">
    <property type="entry name" value="Glycosyltransferase_grp1"/>
</dbReference>
<dbReference type="CDD" id="cd03801">
    <property type="entry name" value="GT4_PimA-like"/>
    <property type="match status" value="1"/>
</dbReference>
<keyword evidence="3" id="KW-1185">Reference proteome</keyword>
<dbReference type="Gene3D" id="3.40.50.2000">
    <property type="entry name" value="Glycogen Phosphorylase B"/>
    <property type="match status" value="2"/>
</dbReference>